<dbReference type="PATRIC" id="fig|797299.3.peg.3655"/>
<evidence type="ECO:0000313" key="2">
    <source>
        <dbReference type="Proteomes" id="UP000019024"/>
    </source>
</evidence>
<dbReference type="eggNOG" id="arCOG06276">
    <property type="taxonomic scope" value="Archaea"/>
</dbReference>
<geneLocation type="plasmid" evidence="2">
    <name>2</name>
</geneLocation>
<gene>
    <name evidence="1" type="ORF">HALLA_01280</name>
</gene>
<protein>
    <submittedName>
        <fullName evidence="1">Uncharacterized protein</fullName>
    </submittedName>
</protein>
<sequence>MLEEYDQWICWRVKDRDGKPTKMPVILGSGEFASSTDPTTWASIETALEYADSRG</sequence>
<dbReference type="EMBL" id="CP007057">
    <property type="protein sequence ID" value="AHG01959.1"/>
    <property type="molecule type" value="Genomic_DNA"/>
</dbReference>
<name>W0JTQ3_9EURY</name>
<dbReference type="Proteomes" id="UP000019024">
    <property type="component" value="Plasmid unnamed2"/>
</dbReference>
<dbReference type="HOGENOM" id="CLU_3020852_0_0_2"/>
<dbReference type="KEGG" id="hlr:HALLA_01280"/>
<accession>W0JTQ3</accession>
<dbReference type="AlphaFoldDB" id="W0JTQ3"/>
<keyword evidence="2" id="KW-1185">Reference proteome</keyword>
<reference evidence="1 2" key="1">
    <citation type="submission" date="2014-01" db="EMBL/GenBank/DDBJ databases">
        <authorList>
            <consortium name="DOE Joint Genome Institute"/>
            <person name="Anderson I."/>
            <person name="Huntemann M."/>
            <person name="Han J."/>
            <person name="Chen A."/>
            <person name="Kyrpides N."/>
            <person name="Mavromatis K."/>
            <person name="Markowitz V."/>
            <person name="Palaniappan K."/>
            <person name="Ivanova N."/>
            <person name="Schaumberg A."/>
            <person name="Pati A."/>
            <person name="Liolios K."/>
            <person name="Nordberg H.P."/>
            <person name="Cantor M.N."/>
            <person name="Hua S.X."/>
            <person name="Woyke T."/>
        </authorList>
    </citation>
    <scope>NUCLEOTIDE SEQUENCE [LARGE SCALE GENOMIC DNA]</scope>
    <source>
        <strain evidence="1 2">XH-48</strain>
        <plasmid evidence="2">2</plasmid>
    </source>
</reference>
<evidence type="ECO:0000313" key="1">
    <source>
        <dbReference type="EMBL" id="AHG01959.1"/>
    </source>
</evidence>
<keyword evidence="1" id="KW-0614">Plasmid</keyword>
<organism evidence="1 2">
    <name type="scientific">Halostagnicola larsenii XH-48</name>
    <dbReference type="NCBI Taxonomy" id="797299"/>
    <lineage>
        <taxon>Archaea</taxon>
        <taxon>Methanobacteriati</taxon>
        <taxon>Methanobacteriota</taxon>
        <taxon>Stenosarchaea group</taxon>
        <taxon>Halobacteria</taxon>
        <taxon>Halobacteriales</taxon>
        <taxon>Natrialbaceae</taxon>
        <taxon>Halostagnicola</taxon>
    </lineage>
</organism>
<proteinExistence type="predicted"/>